<dbReference type="InterPro" id="IPR050155">
    <property type="entry name" value="HAD-like_hydrolase_sf"/>
</dbReference>
<keyword evidence="4 10" id="KW-0378">Hydrolase</keyword>
<reference evidence="10 11" key="1">
    <citation type="submission" date="2019-02" db="EMBL/GenBank/DDBJ databases">
        <title>Deep-cultivation of Planctomycetes and their phenomic and genomic characterization uncovers novel biology.</title>
        <authorList>
            <person name="Wiegand S."/>
            <person name="Jogler M."/>
            <person name="Boedeker C."/>
            <person name="Pinto D."/>
            <person name="Vollmers J."/>
            <person name="Rivas-Marin E."/>
            <person name="Kohn T."/>
            <person name="Peeters S.H."/>
            <person name="Heuer A."/>
            <person name="Rast P."/>
            <person name="Oberbeckmann S."/>
            <person name="Bunk B."/>
            <person name="Jeske O."/>
            <person name="Meyerdierks A."/>
            <person name="Storesund J.E."/>
            <person name="Kallscheuer N."/>
            <person name="Luecker S."/>
            <person name="Lage O.M."/>
            <person name="Pohl T."/>
            <person name="Merkel B.J."/>
            <person name="Hornburger P."/>
            <person name="Mueller R.-W."/>
            <person name="Bruemmer F."/>
            <person name="Labrenz M."/>
            <person name="Spormann A.M."/>
            <person name="Op den Camp H."/>
            <person name="Overmann J."/>
            <person name="Amann R."/>
            <person name="Jetten M.S.M."/>
            <person name="Mascher T."/>
            <person name="Medema M.H."/>
            <person name="Devos D.P."/>
            <person name="Kaster A.-K."/>
            <person name="Ovreas L."/>
            <person name="Rohde M."/>
            <person name="Galperin M.Y."/>
            <person name="Jogler C."/>
        </authorList>
    </citation>
    <scope>NUCLEOTIDE SEQUENCE [LARGE SCALE GENOMIC DNA]</scope>
    <source>
        <strain evidence="10 11">Mal48</strain>
    </source>
</reference>
<comment type="cofactor">
    <cofactor evidence="1">
        <name>Mg(2+)</name>
        <dbReference type="ChEBI" id="CHEBI:18420"/>
    </cofactor>
</comment>
<protein>
    <recommendedName>
        <fullName evidence="9">phosphonoacetaldehyde hydrolase</fullName>
        <ecNumber evidence="9">3.11.1.1</ecNumber>
    </recommendedName>
</protein>
<evidence type="ECO:0000256" key="3">
    <source>
        <dbReference type="ARBA" id="ARBA00022723"/>
    </source>
</evidence>
<dbReference type="PANTHER" id="PTHR43434:SF19">
    <property type="entry name" value="PHOSPHONOACETALDEHYDE HYDROLASE"/>
    <property type="match status" value="1"/>
</dbReference>
<dbReference type="GO" id="GO:0006281">
    <property type="term" value="P:DNA repair"/>
    <property type="evidence" value="ECO:0007669"/>
    <property type="project" value="TreeGrafter"/>
</dbReference>
<dbReference type="InterPro" id="IPR036412">
    <property type="entry name" value="HAD-like_sf"/>
</dbReference>
<organism evidence="10 11">
    <name type="scientific">Thalassoglobus polymorphus</name>
    <dbReference type="NCBI Taxonomy" id="2527994"/>
    <lineage>
        <taxon>Bacteria</taxon>
        <taxon>Pseudomonadati</taxon>
        <taxon>Planctomycetota</taxon>
        <taxon>Planctomycetia</taxon>
        <taxon>Planctomycetales</taxon>
        <taxon>Planctomycetaceae</taxon>
        <taxon>Thalassoglobus</taxon>
    </lineage>
</organism>
<comment type="function">
    <text evidence="8">Involved in phosphonate degradation.</text>
</comment>
<keyword evidence="6" id="KW-0704">Schiff base</keyword>
<evidence type="ECO:0000256" key="2">
    <source>
        <dbReference type="ARBA" id="ARBA00011738"/>
    </source>
</evidence>
<dbReference type="SFLD" id="SFLDG01135">
    <property type="entry name" value="C1.5.6:_HAD__Beta-PGM__Phospha"/>
    <property type="match status" value="1"/>
</dbReference>
<dbReference type="RefSeq" id="WP_145197716.1">
    <property type="nucleotide sequence ID" value="NZ_CP036267.1"/>
</dbReference>
<gene>
    <name evidence="10" type="primary">phnX</name>
    <name evidence="10" type="ORF">Mal48_16970</name>
</gene>
<dbReference type="EMBL" id="CP036267">
    <property type="protein sequence ID" value="QDT32451.1"/>
    <property type="molecule type" value="Genomic_DNA"/>
</dbReference>
<dbReference type="InterPro" id="IPR023198">
    <property type="entry name" value="PGP-like_dom2"/>
</dbReference>
<evidence type="ECO:0000256" key="1">
    <source>
        <dbReference type="ARBA" id="ARBA00001946"/>
    </source>
</evidence>
<evidence type="ECO:0000313" key="10">
    <source>
        <dbReference type="EMBL" id="QDT32451.1"/>
    </source>
</evidence>
<keyword evidence="11" id="KW-1185">Reference proteome</keyword>
<dbReference type="SFLD" id="SFLDG01129">
    <property type="entry name" value="C1.5:_HAD__Beta-PGM__Phosphata"/>
    <property type="match status" value="1"/>
</dbReference>
<dbReference type="NCBIfam" id="TIGR01422">
    <property type="entry name" value="phosphonatase"/>
    <property type="match status" value="1"/>
</dbReference>
<dbReference type="GO" id="GO:0008967">
    <property type="term" value="F:phosphoglycolate phosphatase activity"/>
    <property type="evidence" value="ECO:0007669"/>
    <property type="project" value="TreeGrafter"/>
</dbReference>
<dbReference type="GO" id="GO:0005829">
    <property type="term" value="C:cytosol"/>
    <property type="evidence" value="ECO:0007669"/>
    <property type="project" value="TreeGrafter"/>
</dbReference>
<dbReference type="KEGG" id="tpol:Mal48_16970"/>
<dbReference type="Gene3D" id="3.40.50.1000">
    <property type="entry name" value="HAD superfamily/HAD-like"/>
    <property type="match status" value="1"/>
</dbReference>
<evidence type="ECO:0000256" key="7">
    <source>
        <dbReference type="ARBA" id="ARBA00052005"/>
    </source>
</evidence>
<evidence type="ECO:0000256" key="4">
    <source>
        <dbReference type="ARBA" id="ARBA00022801"/>
    </source>
</evidence>
<accession>A0A517QLG1</accession>
<keyword evidence="3" id="KW-0479">Metal-binding</keyword>
<dbReference type="PANTHER" id="PTHR43434">
    <property type="entry name" value="PHOSPHOGLYCOLATE PHOSPHATASE"/>
    <property type="match status" value="1"/>
</dbReference>
<dbReference type="GO" id="GO:0019700">
    <property type="term" value="P:organic phosphonate catabolic process"/>
    <property type="evidence" value="ECO:0007669"/>
    <property type="project" value="InterPro"/>
</dbReference>
<evidence type="ECO:0000313" key="11">
    <source>
        <dbReference type="Proteomes" id="UP000315724"/>
    </source>
</evidence>
<dbReference type="HAMAP" id="MF_01375">
    <property type="entry name" value="PhnX"/>
    <property type="match status" value="1"/>
</dbReference>
<dbReference type="InterPro" id="IPR023214">
    <property type="entry name" value="HAD_sf"/>
</dbReference>
<dbReference type="Gene3D" id="1.10.150.240">
    <property type="entry name" value="Putative phosphatase, domain 2"/>
    <property type="match status" value="1"/>
</dbReference>
<dbReference type="SUPFAM" id="SSF56784">
    <property type="entry name" value="HAD-like"/>
    <property type="match status" value="1"/>
</dbReference>
<evidence type="ECO:0000256" key="8">
    <source>
        <dbReference type="ARBA" id="ARBA00056573"/>
    </source>
</evidence>
<comment type="catalytic activity">
    <reaction evidence="7">
        <text>phosphonoacetaldehyde + H2O = acetaldehyde + phosphate + H(+)</text>
        <dbReference type="Rhea" id="RHEA:18905"/>
        <dbReference type="ChEBI" id="CHEBI:15343"/>
        <dbReference type="ChEBI" id="CHEBI:15377"/>
        <dbReference type="ChEBI" id="CHEBI:15378"/>
        <dbReference type="ChEBI" id="CHEBI:43474"/>
        <dbReference type="ChEBI" id="CHEBI:58383"/>
        <dbReference type="EC" id="3.11.1.1"/>
    </reaction>
</comment>
<evidence type="ECO:0000256" key="5">
    <source>
        <dbReference type="ARBA" id="ARBA00022842"/>
    </source>
</evidence>
<keyword evidence="5" id="KW-0460">Magnesium</keyword>
<dbReference type="SFLD" id="SFLDS00003">
    <property type="entry name" value="Haloacid_Dehalogenase"/>
    <property type="match status" value="1"/>
</dbReference>
<dbReference type="FunFam" id="1.10.150.240:FF:000006">
    <property type="entry name" value="Phosphonoacetaldehyde hydrolase"/>
    <property type="match status" value="1"/>
</dbReference>
<comment type="subunit">
    <text evidence="2">Homodimer.</text>
</comment>
<dbReference type="GO" id="GO:0046872">
    <property type="term" value="F:metal ion binding"/>
    <property type="evidence" value="ECO:0007669"/>
    <property type="project" value="UniProtKB-KW"/>
</dbReference>
<dbReference type="Pfam" id="PF00702">
    <property type="entry name" value="Hydrolase"/>
    <property type="match status" value="1"/>
</dbReference>
<dbReference type="EC" id="3.11.1.1" evidence="9"/>
<evidence type="ECO:0000256" key="9">
    <source>
        <dbReference type="ARBA" id="ARBA00066472"/>
    </source>
</evidence>
<sequence length="272" mass="29609">MPKKLKHLNAIVFDWAGTTVDHGSCAPAIVFQEIFRQRGVTVTAAQAREPMGMAKRAHIATVVAMPSVAKSWEEKYGSPCSDADIDAMYADFLPLQKKTLKDHSQLIPGVAEAIQECRALGLKIGSSTGYTHELMESVTVAAKEQGYEPDCLVCSEDAPAGRPAPYLLYEISKQLEVYPLWSMIKVDDTPVGIEAGRNAGCWTVAITRTGNCVGLSEQEVEAISPAELQEKCQAAEERFHAAGAHIIIESVADIVEVVHEIEARMERGEMPI</sequence>
<dbReference type="InterPro" id="IPR006323">
    <property type="entry name" value="Phosphonoacetald_hydro"/>
</dbReference>
<proteinExistence type="inferred from homology"/>
<dbReference type="GO" id="GO:0050194">
    <property type="term" value="F:phosphonoacetaldehyde hydrolase activity"/>
    <property type="evidence" value="ECO:0007669"/>
    <property type="project" value="UniProtKB-EC"/>
</dbReference>
<dbReference type="AlphaFoldDB" id="A0A517QLG1"/>
<dbReference type="Proteomes" id="UP000315724">
    <property type="component" value="Chromosome"/>
</dbReference>
<name>A0A517QLG1_9PLAN</name>
<dbReference type="OrthoDB" id="5504491at2"/>
<evidence type="ECO:0000256" key="6">
    <source>
        <dbReference type="ARBA" id="ARBA00023270"/>
    </source>
</evidence>